<proteinExistence type="predicted"/>
<feature type="region of interest" description="Disordered" evidence="1">
    <location>
        <begin position="415"/>
        <end position="437"/>
    </location>
</feature>
<name>A0A3D8QJR5_9HELO</name>
<reference evidence="2 3" key="1">
    <citation type="journal article" date="2018" name="IMA Fungus">
        <title>IMA Genome-F 9: Draft genome sequence of Annulohypoxylon stygium, Aspergillus mulundensis, Berkeleyomyces basicola (syn. Thielaviopsis basicola), Ceratocystis smalleyi, two Cercospora beticola strains, Coleophoma cylindrospora, Fusarium fracticaudum, Phialophora cf. hyalina, and Morchella septimelata.</title>
        <authorList>
            <person name="Wingfield B.D."/>
            <person name="Bills G.F."/>
            <person name="Dong Y."/>
            <person name="Huang W."/>
            <person name="Nel W.J."/>
            <person name="Swalarsk-Parry B.S."/>
            <person name="Vaghefi N."/>
            <person name="Wilken P.M."/>
            <person name="An Z."/>
            <person name="de Beer Z.W."/>
            <person name="De Vos L."/>
            <person name="Chen L."/>
            <person name="Duong T.A."/>
            <person name="Gao Y."/>
            <person name="Hammerbacher A."/>
            <person name="Kikkert J.R."/>
            <person name="Li Y."/>
            <person name="Li H."/>
            <person name="Li K."/>
            <person name="Li Q."/>
            <person name="Liu X."/>
            <person name="Ma X."/>
            <person name="Naidoo K."/>
            <person name="Pethybridge S.J."/>
            <person name="Sun J."/>
            <person name="Steenkamp E.T."/>
            <person name="van der Nest M.A."/>
            <person name="van Wyk S."/>
            <person name="Wingfield M.J."/>
            <person name="Xiong C."/>
            <person name="Yue Q."/>
            <person name="Zhang X."/>
        </authorList>
    </citation>
    <scope>NUCLEOTIDE SEQUENCE [LARGE SCALE GENOMIC DNA]</scope>
    <source>
        <strain evidence="2 3">BP6252</strain>
    </source>
</reference>
<dbReference type="OrthoDB" id="3562788at2759"/>
<evidence type="ECO:0000256" key="1">
    <source>
        <dbReference type="SAM" id="MobiDB-lite"/>
    </source>
</evidence>
<dbReference type="EMBL" id="PDLM01000014">
    <property type="protein sequence ID" value="RDW62019.1"/>
    <property type="molecule type" value="Genomic_DNA"/>
</dbReference>
<accession>A0A3D8QJR5</accession>
<keyword evidence="3" id="KW-1185">Reference proteome</keyword>
<protein>
    <submittedName>
        <fullName evidence="2">Uncharacterized protein</fullName>
    </submittedName>
</protein>
<dbReference type="AlphaFoldDB" id="A0A3D8QJR5"/>
<dbReference type="STRING" id="1849047.A0A3D8QJR5"/>
<organism evidence="2 3">
    <name type="scientific">Coleophoma cylindrospora</name>
    <dbReference type="NCBI Taxonomy" id="1849047"/>
    <lineage>
        <taxon>Eukaryota</taxon>
        <taxon>Fungi</taxon>
        <taxon>Dikarya</taxon>
        <taxon>Ascomycota</taxon>
        <taxon>Pezizomycotina</taxon>
        <taxon>Leotiomycetes</taxon>
        <taxon>Helotiales</taxon>
        <taxon>Dermateaceae</taxon>
        <taxon>Coleophoma</taxon>
    </lineage>
</organism>
<sequence length="962" mass="107714">MTSVESYVIGTSQPLSPDGVIGLGSLVVDPQHPGRPLNFGERLPIHRSRIHGVQKQGWTVTHEQLVSGRGTPWDLIRTSILSRGLGRAVDAKHNPNKVYKFARIETHSFTPDEGYIQQSLLLPSVTEYIDRGKLFRSQSIYMVIGVQMAYGMTVETTRDSGHGLEAVSMLGEPWGKVYASGEVQLGQEGVVFPGKSSGESTESVNCYKLLKIKTRRGLRHRMNAYKLEGTESDAEGRWKTLERLQSNAVIENMGFQSIPDTDDGDALMRSLGDPENEVTYERKLEQPSYDIPSMENLHTQSIFSDAQFTKSYTSLVKREVEQDLVYQFIEGLFGDMELVQYYHEAPELMDRESFLRNHSRILKRYFHKFSATTINPDLKMAIQILEKHAERNQIAAETWDRLFRQPLTEQTVMEFTGNRHPNPPVRDSDIGSQSSDDSELDISEITIGPNPKTTEQQLETVCEQFLSMSSLLFYGPVFEEYKRNLRYFLHPPSDLHEALDSRNIHAIQRVLDNDFHGAAQGEYVWLGELRNRQCSNKDIARLLVEQLEDAPWIYFEPKIPRAEIIQPTLHVPQCVHYGGRSLSSTQKGKSSTPSFVSAKHSSVAFDEPEFRESLSEICGLAGVVPTNRDQRQWVGAVGFENNNSTALVSYYMGDNDGMSRTRPLLSRLDEALDRLCSAIGMVQSHGLCCNCYTILRFPPPQNGATTAVELCRIDLSLAVELFQALDSLAAAHTEAAARRCKAAANTVLNIVCGDGFKDDVQEDRRDSDDNILHMCSMAVQILTVGFLSYCQAHTGSMELFFLDNPLETIRLYGAKHPSASSQHIVLELQQLSCVGEMLQNNAVLAFKLVSANDLSRAISRDEKVDLLTSPEDFIDTWGPGQYIVSSPPDTEPEILSMYIGGGIIEATDNTGQTLHWSEGFHAPRTTSTPFSPREKLIIGASVREPPNCGLNIEQYWQRPGEG</sequence>
<evidence type="ECO:0000313" key="2">
    <source>
        <dbReference type="EMBL" id="RDW62019.1"/>
    </source>
</evidence>
<gene>
    <name evidence="2" type="ORF">BP6252_11452</name>
</gene>
<comment type="caution">
    <text evidence="2">The sequence shown here is derived from an EMBL/GenBank/DDBJ whole genome shotgun (WGS) entry which is preliminary data.</text>
</comment>
<dbReference type="Proteomes" id="UP000256645">
    <property type="component" value="Unassembled WGS sequence"/>
</dbReference>
<evidence type="ECO:0000313" key="3">
    <source>
        <dbReference type="Proteomes" id="UP000256645"/>
    </source>
</evidence>